<dbReference type="OrthoDB" id="7856745at2"/>
<keyword evidence="3" id="KW-0614">Plasmid</keyword>
<sequence>MKHLILPFVCLLALPAAADSDQDRARDALARGEILPLSTILARIEADVAGRVIEVDYDEDDGRFIYEIEMLLFDGRLLELEIDAQTGVIIDSEYEDDD</sequence>
<feature type="signal peptide" evidence="1">
    <location>
        <begin position="1"/>
        <end position="18"/>
    </location>
</feature>
<proteinExistence type="predicted"/>
<geneLocation type="plasmid" evidence="4">
    <name>pKVU_100</name>
</geneLocation>
<keyword evidence="1" id="KW-0732">Signal</keyword>
<evidence type="ECO:0000313" key="4">
    <source>
        <dbReference type="Proteomes" id="UP000000692"/>
    </source>
</evidence>
<evidence type="ECO:0000313" key="3">
    <source>
        <dbReference type="EMBL" id="AEM42628.1"/>
    </source>
</evidence>
<feature type="domain" description="PepSY" evidence="2">
    <location>
        <begin position="35"/>
        <end position="93"/>
    </location>
</feature>
<protein>
    <submittedName>
        <fullName evidence="3">Peptidase domain protein</fullName>
    </submittedName>
</protein>
<dbReference type="RefSeq" id="WP_013368558.1">
    <property type="nucleotide sequence ID" value="NC_017386.1"/>
</dbReference>
<dbReference type="InterPro" id="IPR025711">
    <property type="entry name" value="PepSY"/>
</dbReference>
<reference evidence="3 4" key="1">
    <citation type="journal article" date="2011" name="J. Bacteriol.">
        <title>Complete genome sequence of the industrial strain Ketogulonicigenium vulgare WSH-001.</title>
        <authorList>
            <person name="Liu L."/>
            <person name="Li Y."/>
            <person name="Zhang J."/>
            <person name="Zhou Z."/>
            <person name="Liu J."/>
            <person name="Li X."/>
            <person name="Zhou J."/>
            <person name="Du G."/>
            <person name="Wang L."/>
            <person name="Chen J."/>
        </authorList>
    </citation>
    <scope>NUCLEOTIDE SEQUENCE [LARGE SCALE GENOMIC DNA]</scope>
    <source>
        <strain evidence="3 4">WSH-001</strain>
        <plasmid evidence="4">pKVU_100</plasmid>
    </source>
</reference>
<dbReference type="AlphaFoldDB" id="F9YB76"/>
<dbReference type="HOGENOM" id="CLU_143489_2_1_5"/>
<dbReference type="Gene3D" id="3.10.450.40">
    <property type="match status" value="1"/>
</dbReference>
<dbReference type="EMBL" id="CP002019">
    <property type="protein sequence ID" value="AEM42628.1"/>
    <property type="molecule type" value="Genomic_DNA"/>
</dbReference>
<gene>
    <name evidence="3" type="ordered locus">KVU_PA0211</name>
</gene>
<accession>F9YB76</accession>
<organism evidence="3 4">
    <name type="scientific">Ketogulonicigenium vulgare (strain WSH-001)</name>
    <dbReference type="NCBI Taxonomy" id="759362"/>
    <lineage>
        <taxon>Bacteria</taxon>
        <taxon>Pseudomonadati</taxon>
        <taxon>Pseudomonadota</taxon>
        <taxon>Alphaproteobacteria</taxon>
        <taxon>Rhodobacterales</taxon>
        <taxon>Roseobacteraceae</taxon>
        <taxon>Ketogulonicigenium</taxon>
    </lineage>
</organism>
<dbReference type="Proteomes" id="UP000000692">
    <property type="component" value="Plasmid 1"/>
</dbReference>
<evidence type="ECO:0000259" key="2">
    <source>
        <dbReference type="Pfam" id="PF03413"/>
    </source>
</evidence>
<keyword evidence="4" id="KW-1185">Reference proteome</keyword>
<name>F9YB76_KETVW</name>
<dbReference type="Pfam" id="PF03413">
    <property type="entry name" value="PepSY"/>
    <property type="match status" value="1"/>
</dbReference>
<dbReference type="KEGG" id="kvl:KVU_PA0211"/>
<evidence type="ECO:0000256" key="1">
    <source>
        <dbReference type="SAM" id="SignalP"/>
    </source>
</evidence>
<feature type="chain" id="PRO_5003392236" evidence="1">
    <location>
        <begin position="19"/>
        <end position="98"/>
    </location>
</feature>